<organism evidence="1 2">
    <name type="scientific">Mucuna pruriens</name>
    <name type="common">Velvet bean</name>
    <name type="synonym">Dolichos pruriens</name>
    <dbReference type="NCBI Taxonomy" id="157652"/>
    <lineage>
        <taxon>Eukaryota</taxon>
        <taxon>Viridiplantae</taxon>
        <taxon>Streptophyta</taxon>
        <taxon>Embryophyta</taxon>
        <taxon>Tracheophyta</taxon>
        <taxon>Spermatophyta</taxon>
        <taxon>Magnoliopsida</taxon>
        <taxon>eudicotyledons</taxon>
        <taxon>Gunneridae</taxon>
        <taxon>Pentapetalae</taxon>
        <taxon>rosids</taxon>
        <taxon>fabids</taxon>
        <taxon>Fabales</taxon>
        <taxon>Fabaceae</taxon>
        <taxon>Papilionoideae</taxon>
        <taxon>50 kb inversion clade</taxon>
        <taxon>NPAAA clade</taxon>
        <taxon>indigoferoid/millettioid clade</taxon>
        <taxon>Phaseoleae</taxon>
        <taxon>Mucuna</taxon>
    </lineage>
</organism>
<sequence>MRFPFSICWSFASHFRFCSFFSSLSYSYYSTSSMLLL</sequence>
<reference evidence="1" key="1">
    <citation type="submission" date="2018-05" db="EMBL/GenBank/DDBJ databases">
        <title>Draft genome of Mucuna pruriens seed.</title>
        <authorList>
            <person name="Nnadi N.E."/>
            <person name="Vos R."/>
            <person name="Hasami M.H."/>
            <person name="Devisetty U.K."/>
            <person name="Aguiy J.C."/>
        </authorList>
    </citation>
    <scope>NUCLEOTIDE SEQUENCE [LARGE SCALE GENOMIC DNA]</scope>
    <source>
        <strain evidence="1">JCA_2017</strain>
    </source>
</reference>
<comment type="caution">
    <text evidence="1">The sequence shown here is derived from an EMBL/GenBank/DDBJ whole genome shotgun (WGS) entry which is preliminary data.</text>
</comment>
<evidence type="ECO:0000313" key="1">
    <source>
        <dbReference type="EMBL" id="RDX87054.1"/>
    </source>
</evidence>
<evidence type="ECO:0000313" key="2">
    <source>
        <dbReference type="Proteomes" id="UP000257109"/>
    </source>
</evidence>
<proteinExistence type="predicted"/>
<dbReference type="Proteomes" id="UP000257109">
    <property type="component" value="Unassembled WGS sequence"/>
</dbReference>
<protein>
    <submittedName>
        <fullName evidence="1">Uncharacterized protein</fullName>
    </submittedName>
</protein>
<dbReference type="EMBL" id="QJKJ01006347">
    <property type="protein sequence ID" value="RDX87054.1"/>
    <property type="molecule type" value="Genomic_DNA"/>
</dbReference>
<accession>A0A371G929</accession>
<keyword evidence="2" id="KW-1185">Reference proteome</keyword>
<gene>
    <name evidence="1" type="ORF">CR513_31526</name>
</gene>
<dbReference type="AlphaFoldDB" id="A0A371G929"/>
<name>A0A371G929_MUCPR</name>